<dbReference type="PROSITE" id="PS51185">
    <property type="entry name" value="WHEP_TRS_2"/>
    <property type="match status" value="2"/>
</dbReference>
<keyword evidence="1" id="KW-0436">Ligase</keyword>
<evidence type="ECO:0000259" key="7">
    <source>
        <dbReference type="PROSITE" id="PS51185"/>
    </source>
</evidence>
<dbReference type="Proteomes" id="UP001432027">
    <property type="component" value="Unassembled WGS sequence"/>
</dbReference>
<evidence type="ECO:0000256" key="3">
    <source>
        <dbReference type="ARBA" id="ARBA00022840"/>
    </source>
</evidence>
<dbReference type="InterPro" id="IPR000738">
    <property type="entry name" value="WHEP-TRS_dom"/>
</dbReference>
<keyword evidence="4" id="KW-0648">Protein biosynthesis</keyword>
<keyword evidence="5" id="KW-0030">Aminoacyl-tRNA synthetase</keyword>
<keyword evidence="6" id="KW-0175">Coiled coil</keyword>
<feature type="domain" description="WHEP-TRS" evidence="7">
    <location>
        <begin position="17"/>
        <end position="73"/>
    </location>
</feature>
<reference evidence="8" key="1">
    <citation type="submission" date="2023-10" db="EMBL/GenBank/DDBJ databases">
        <title>Genome assembly of Pristionchus species.</title>
        <authorList>
            <person name="Yoshida K."/>
            <person name="Sommer R.J."/>
        </authorList>
    </citation>
    <scope>NUCLEOTIDE SEQUENCE</scope>
    <source>
        <strain evidence="8">RS0144</strain>
    </source>
</reference>
<dbReference type="EMBL" id="BTSX01000004">
    <property type="protein sequence ID" value="GMS91823.1"/>
    <property type="molecule type" value="Genomic_DNA"/>
</dbReference>
<dbReference type="GO" id="GO:0006418">
    <property type="term" value="P:tRNA aminoacylation for protein translation"/>
    <property type="evidence" value="ECO:0007669"/>
    <property type="project" value="InterPro"/>
</dbReference>
<dbReference type="GO" id="GO:0004812">
    <property type="term" value="F:aminoacyl-tRNA ligase activity"/>
    <property type="evidence" value="ECO:0007669"/>
    <property type="project" value="UniProtKB-KW"/>
</dbReference>
<evidence type="ECO:0000256" key="6">
    <source>
        <dbReference type="SAM" id="Coils"/>
    </source>
</evidence>
<sequence length="138" mass="14940">TNAVLQATSEAAMDRVDSDSLFAEIEAQGNIVRDAKIKDAASCATKAAIAKLLELKKEYYDKTGKEYKPRAATDTAAASPEEEIAAQIRAQENLVRRLEEEAARSNEAKVALAKLLQLKKEYKAVTGCEYNASSTVTA</sequence>
<evidence type="ECO:0000256" key="2">
    <source>
        <dbReference type="ARBA" id="ARBA00022741"/>
    </source>
</evidence>
<dbReference type="Pfam" id="PF00458">
    <property type="entry name" value="WHEP-TRS"/>
    <property type="match status" value="2"/>
</dbReference>
<keyword evidence="2" id="KW-0547">Nucleotide-binding</keyword>
<evidence type="ECO:0000313" key="9">
    <source>
        <dbReference type="Proteomes" id="UP001432027"/>
    </source>
</evidence>
<dbReference type="SMART" id="SM00991">
    <property type="entry name" value="WHEP-TRS"/>
    <property type="match status" value="2"/>
</dbReference>
<dbReference type="GO" id="GO:0005524">
    <property type="term" value="F:ATP binding"/>
    <property type="evidence" value="ECO:0007669"/>
    <property type="project" value="UniProtKB-KW"/>
</dbReference>
<keyword evidence="3" id="KW-0067">ATP-binding</keyword>
<accession>A0AAV5TCM4</accession>
<feature type="domain" description="WHEP-TRS" evidence="7">
    <location>
        <begin position="80"/>
        <end position="136"/>
    </location>
</feature>
<evidence type="ECO:0000313" key="8">
    <source>
        <dbReference type="EMBL" id="GMS91823.1"/>
    </source>
</evidence>
<feature type="coiled-coil region" evidence="6">
    <location>
        <begin position="81"/>
        <end position="115"/>
    </location>
</feature>
<dbReference type="SUPFAM" id="SSF47060">
    <property type="entry name" value="S15/NS1 RNA-binding domain"/>
    <property type="match status" value="2"/>
</dbReference>
<dbReference type="Gene3D" id="1.10.287.10">
    <property type="entry name" value="S15/NS1, RNA-binding"/>
    <property type="match status" value="2"/>
</dbReference>
<organism evidence="8 9">
    <name type="scientific">Pristionchus entomophagus</name>
    <dbReference type="NCBI Taxonomy" id="358040"/>
    <lineage>
        <taxon>Eukaryota</taxon>
        <taxon>Metazoa</taxon>
        <taxon>Ecdysozoa</taxon>
        <taxon>Nematoda</taxon>
        <taxon>Chromadorea</taxon>
        <taxon>Rhabditida</taxon>
        <taxon>Rhabditina</taxon>
        <taxon>Diplogasteromorpha</taxon>
        <taxon>Diplogasteroidea</taxon>
        <taxon>Neodiplogasteridae</taxon>
        <taxon>Pristionchus</taxon>
    </lineage>
</organism>
<dbReference type="AlphaFoldDB" id="A0AAV5TCM4"/>
<proteinExistence type="predicted"/>
<evidence type="ECO:0000256" key="4">
    <source>
        <dbReference type="ARBA" id="ARBA00022917"/>
    </source>
</evidence>
<keyword evidence="9" id="KW-1185">Reference proteome</keyword>
<comment type="caution">
    <text evidence="8">The sequence shown here is derived from an EMBL/GenBank/DDBJ whole genome shotgun (WGS) entry which is preliminary data.</text>
</comment>
<feature type="non-terminal residue" evidence="8">
    <location>
        <position position="1"/>
    </location>
</feature>
<evidence type="ECO:0000256" key="1">
    <source>
        <dbReference type="ARBA" id="ARBA00022598"/>
    </source>
</evidence>
<gene>
    <name evidence="8" type="ORF">PENTCL1PPCAC_13998</name>
</gene>
<name>A0AAV5TCM4_9BILA</name>
<protein>
    <recommendedName>
        <fullName evidence="7">WHEP-TRS domain-containing protein</fullName>
    </recommendedName>
</protein>
<evidence type="ECO:0000256" key="5">
    <source>
        <dbReference type="ARBA" id="ARBA00023146"/>
    </source>
</evidence>
<dbReference type="InterPro" id="IPR009068">
    <property type="entry name" value="uS15_NS1_RNA-bd_sf"/>
</dbReference>